<reference evidence="1 2" key="1">
    <citation type="submission" date="2019-06" db="EMBL/GenBank/DDBJ databases">
        <title>Whole genome sequence for Cellvibrionaceae sp. R142.</title>
        <authorList>
            <person name="Wang G."/>
        </authorList>
    </citation>
    <scope>NUCLEOTIDE SEQUENCE [LARGE SCALE GENOMIC DNA]</scope>
    <source>
        <strain evidence="1 2">R142</strain>
    </source>
</reference>
<sequence length="638" mass="69496">MQVQTDSNTITPVLTAQGRRLLAEAVGTGENYHISHIGLGPGKSDVNDSEMKNEAQRVMVDGHSGSVDIDAGGQHIHVTAKVRPKKAYDLNEIGFYLNNITPADKSPDRTTAEEKPVLFALYSHDKDIPLLKTSPSSDLLFSFDLLMPADLKPLTITNQSLFNLPAATPSQSGIVRLAALEDAVDGRDSHMAITPQSQSGLYSYQRAQLSLSGGGRITWQWQDTHGLLRWSQRFTATGMGASEVVPDGVIDIEPPGDGQAIEIYLEEGIETRPVAADKGVELRDWEALYAAHVIGGDRHSVVYRIVDHRYKRQPLPANWLLIAIVNGDDKTVKLCNGTALASGNIFADGRHQIFGDIAVDKLAIMTKTSKQGAPGIVGIDMGNSVMTGAANDYRLAQLTLADTGRITWYWESGKSSGRLYWYQPFVAYGLGKTAAVPDGYISVPPPDTRKGGHLLKEREALYAVHKVAGKSNAVSLKTVSYNQQLDIPSNWLLIAVVNTDKTIWLSTGVVLHSGRHYIGGKVFEAKESETRQLEGDHPLSTFFRYKIDPGGMVELMGTIPPGSYGAFPTPYKPVRLGYLPEGYRPVAADSFLLQDGSGRLEIQVTPDGSISIKPIFSGGGGWREPYHFKALFFPAKLD</sequence>
<evidence type="ECO:0000313" key="1">
    <source>
        <dbReference type="EMBL" id="TQV72578.1"/>
    </source>
</evidence>
<dbReference type="AlphaFoldDB" id="A0A545T5X2"/>
<proteinExistence type="predicted"/>
<dbReference type="RefSeq" id="WP_142905710.1">
    <property type="nucleotide sequence ID" value="NZ_ML660098.1"/>
</dbReference>
<organism evidence="1 2">
    <name type="scientific">Exilibacterium tricleocarpae</name>
    <dbReference type="NCBI Taxonomy" id="2591008"/>
    <lineage>
        <taxon>Bacteria</taxon>
        <taxon>Pseudomonadati</taxon>
        <taxon>Pseudomonadota</taxon>
        <taxon>Gammaproteobacteria</taxon>
        <taxon>Cellvibrionales</taxon>
        <taxon>Cellvibrionaceae</taxon>
        <taxon>Exilibacterium</taxon>
    </lineage>
</organism>
<protein>
    <submittedName>
        <fullName evidence="1">Uncharacterized protein</fullName>
    </submittedName>
</protein>
<evidence type="ECO:0000313" key="2">
    <source>
        <dbReference type="Proteomes" id="UP000319732"/>
    </source>
</evidence>
<name>A0A545T5X2_9GAMM</name>
<accession>A0A545T5X2</accession>
<dbReference type="Proteomes" id="UP000319732">
    <property type="component" value="Unassembled WGS sequence"/>
</dbReference>
<gene>
    <name evidence="1" type="ORF">FKG94_17910</name>
</gene>
<dbReference type="EMBL" id="VHSG01000019">
    <property type="protein sequence ID" value="TQV72578.1"/>
    <property type="molecule type" value="Genomic_DNA"/>
</dbReference>
<comment type="caution">
    <text evidence="1">The sequence shown here is derived from an EMBL/GenBank/DDBJ whole genome shotgun (WGS) entry which is preliminary data.</text>
</comment>
<keyword evidence="2" id="KW-1185">Reference proteome</keyword>